<dbReference type="OrthoDB" id="7376058at2"/>
<dbReference type="Gene3D" id="2.40.40.20">
    <property type="match status" value="1"/>
</dbReference>
<evidence type="ECO:0000256" key="1">
    <source>
        <dbReference type="ARBA" id="ARBA00010312"/>
    </source>
</evidence>
<evidence type="ECO:0000313" key="9">
    <source>
        <dbReference type="EMBL" id="KAB1640308.1"/>
    </source>
</evidence>
<evidence type="ECO:0000256" key="2">
    <source>
        <dbReference type="ARBA" id="ARBA00022723"/>
    </source>
</evidence>
<dbReference type="InterPro" id="IPR009010">
    <property type="entry name" value="Asp_de-COase-like_dom_sf"/>
</dbReference>
<dbReference type="GO" id="GO:0016491">
    <property type="term" value="F:oxidoreductase activity"/>
    <property type="evidence" value="ECO:0007669"/>
    <property type="project" value="UniProtKB-KW"/>
</dbReference>
<dbReference type="EMBL" id="WAJR01000014">
    <property type="protein sequence ID" value="KAB1640308.1"/>
    <property type="molecule type" value="Genomic_DNA"/>
</dbReference>
<dbReference type="InterPro" id="IPR006311">
    <property type="entry name" value="TAT_signal"/>
</dbReference>
<evidence type="ECO:0000256" key="4">
    <source>
        <dbReference type="ARBA" id="ARBA00023002"/>
    </source>
</evidence>
<dbReference type="SUPFAM" id="SSF50692">
    <property type="entry name" value="ADC-like"/>
    <property type="match status" value="1"/>
</dbReference>
<dbReference type="PROSITE" id="PS51318">
    <property type="entry name" value="TAT"/>
    <property type="match status" value="1"/>
</dbReference>
<evidence type="ECO:0000256" key="5">
    <source>
        <dbReference type="ARBA" id="ARBA00023004"/>
    </source>
</evidence>
<evidence type="ECO:0000259" key="7">
    <source>
        <dbReference type="Pfam" id="PF00384"/>
    </source>
</evidence>
<gene>
    <name evidence="9" type="ORF">F8C90_06545</name>
</gene>
<dbReference type="InterPro" id="IPR050612">
    <property type="entry name" value="Prok_Mopterin_Oxidored"/>
</dbReference>
<keyword evidence="5" id="KW-0408">Iron</keyword>
<sequence length="837" mass="93337">MTICYLDCHRIWPIPCNVRRTILLSPHWGNKVWGSRALSANRSGQRGEEMGEVTSSRVGLTRRSFLKTAGAAGALGLAGAAGMTSSSNWLAPVEANADEGAEERVAYTYHQKHCRGNCMLKCTVRDGRLCKIEPNMAAAKGFQSVCLKGLSEIQHVYSADRIQSPMKRVGERGSGEFVAISWDEALDIFSENVKSCWDKYGKSSVYLAAATESEISNMRNIMQCGYTSYHGIDIGISNGLAPMFGFKAASAVNDIRDWKNCKTFIAISLNFIETSLTHSRHYFNAMEAGMHTIVIDPHYSSMASKSDEWIPIEPGTDGAFYLGMASSIIDNEWYDKAFMRDHTTFPFLVSTVDGTMLESPEGDFMVWDPTTSAPKSYMETNDQTPLEGEFDYEGVTYATAFTLFKEGQKTQSVEWAADVTKIPASEIERIAKMYALDTPSVLAIGQGGCDKYNNSDIAGHAAGILAALTGNIGKSGTGLGYPGNGGYASATLPSWPLKPEMKTSSFKTPVYELPYVENDIRCYITLGDQIMQHFADLNKVYEWLMTLDFVCYIDIHAISGSQYADLILPISSRFESETEIGGVQAVRDHIMLREKVIEPLFESKSEYELERMLMDSLGLGDVMHKTTEELVSYQLANIKSPLVDQVTIESLQANQGVMTVKNADTPYCPMKSLKFPSPTGRLEVYYDKYLKFNQALPVFEYPEETAPDSDVRAKYPLQYAQSRTRFHIHDQFCDSTWIQELYKTCVEMNPVDMKSRGLSDKDDIVVYNDRGEFSCPVRSNESIRPGSIRIMEGEWTKFMKSGNYQNVTNPTIIPRGRVMAYGPVIPYNDTLVEVKKA</sequence>
<dbReference type="NCBIfam" id="TIGR01409">
    <property type="entry name" value="TAT_signal_seq"/>
    <property type="match status" value="1"/>
</dbReference>
<dbReference type="InterPro" id="IPR006656">
    <property type="entry name" value="Mopterin_OxRdtase"/>
</dbReference>
<dbReference type="Gene3D" id="3.30.2070.10">
    <property type="entry name" value="Formate dehydrogenase/DMSO reductase"/>
    <property type="match status" value="1"/>
</dbReference>
<dbReference type="GO" id="GO:0046872">
    <property type="term" value="F:metal ion binding"/>
    <property type="evidence" value="ECO:0007669"/>
    <property type="project" value="UniProtKB-KW"/>
</dbReference>
<reference evidence="9 10" key="1">
    <citation type="submission" date="2019-09" db="EMBL/GenBank/DDBJ databases">
        <title>Whole genome shotgun sequencing (WGS) of Ellagibacter isourolithinifaciens DSM 104140(T) and Adlercreutzia muris DSM 29508(T).</title>
        <authorList>
            <person name="Stoll D.A."/>
            <person name="Danylec N."/>
            <person name="Huch M."/>
        </authorList>
    </citation>
    <scope>NUCLEOTIDE SEQUENCE [LARGE SCALE GENOMIC DNA]</scope>
    <source>
        <strain evidence="9 10">DSM 104140</strain>
    </source>
</reference>
<dbReference type="GO" id="GO:0051536">
    <property type="term" value="F:iron-sulfur cluster binding"/>
    <property type="evidence" value="ECO:0007669"/>
    <property type="project" value="UniProtKB-KW"/>
</dbReference>
<keyword evidence="10" id="KW-1185">Reference proteome</keyword>
<dbReference type="InterPro" id="IPR006657">
    <property type="entry name" value="MoPterin_dinucl-bd_dom"/>
</dbReference>
<comment type="caution">
    <text evidence="9">The sequence shown here is derived from an EMBL/GenBank/DDBJ whole genome shotgun (WGS) entry which is preliminary data.</text>
</comment>
<evidence type="ECO:0000256" key="6">
    <source>
        <dbReference type="ARBA" id="ARBA00023014"/>
    </source>
</evidence>
<keyword evidence="2" id="KW-0479">Metal-binding</keyword>
<feature type="domain" description="Molybdopterin oxidoreductase" evidence="7">
    <location>
        <begin position="161"/>
        <end position="613"/>
    </location>
</feature>
<dbReference type="GO" id="GO:0043546">
    <property type="term" value="F:molybdopterin cofactor binding"/>
    <property type="evidence" value="ECO:0007669"/>
    <property type="project" value="InterPro"/>
</dbReference>
<dbReference type="InterPro" id="IPR019546">
    <property type="entry name" value="TAT_signal_bac_arc"/>
</dbReference>
<organism evidence="9 10">
    <name type="scientific">Ellagibacter isourolithinifaciens</name>
    <dbReference type="NCBI Taxonomy" id="2137581"/>
    <lineage>
        <taxon>Bacteria</taxon>
        <taxon>Bacillati</taxon>
        <taxon>Actinomycetota</taxon>
        <taxon>Coriobacteriia</taxon>
        <taxon>Eggerthellales</taxon>
        <taxon>Eggerthellaceae</taxon>
        <taxon>Ellagibacter</taxon>
    </lineage>
</organism>
<dbReference type="Gene3D" id="3.40.228.10">
    <property type="entry name" value="Dimethylsulfoxide Reductase, domain 2"/>
    <property type="match status" value="2"/>
</dbReference>
<dbReference type="Gene3D" id="3.40.50.740">
    <property type="match status" value="2"/>
</dbReference>
<protein>
    <submittedName>
        <fullName evidence="9">Molybdopterin-dependent oxidoreductase</fullName>
    </submittedName>
</protein>
<comment type="similarity">
    <text evidence="1">Belongs to the prokaryotic molybdopterin-containing oxidoreductase family.</text>
</comment>
<feature type="domain" description="Molybdopterin dinucleotide-binding" evidence="8">
    <location>
        <begin position="719"/>
        <end position="818"/>
    </location>
</feature>
<evidence type="ECO:0000259" key="8">
    <source>
        <dbReference type="Pfam" id="PF01568"/>
    </source>
</evidence>
<name>A0A6N6NL87_9ACTN</name>
<dbReference type="Gene3D" id="2.20.25.90">
    <property type="entry name" value="ADC-like domains"/>
    <property type="match status" value="1"/>
</dbReference>
<keyword evidence="4" id="KW-0560">Oxidoreductase</keyword>
<proteinExistence type="inferred from homology"/>
<dbReference type="Proteomes" id="UP000468668">
    <property type="component" value="Unassembled WGS sequence"/>
</dbReference>
<dbReference type="PANTHER" id="PTHR43742">
    <property type="entry name" value="TRIMETHYLAMINE-N-OXIDE REDUCTASE"/>
    <property type="match status" value="1"/>
</dbReference>
<keyword evidence="6" id="KW-0411">Iron-sulfur</keyword>
<evidence type="ECO:0000256" key="3">
    <source>
        <dbReference type="ARBA" id="ARBA00022729"/>
    </source>
</evidence>
<dbReference type="SUPFAM" id="SSF53706">
    <property type="entry name" value="Formate dehydrogenase/DMSO reductase, domains 1-3"/>
    <property type="match status" value="1"/>
</dbReference>
<dbReference type="AlphaFoldDB" id="A0A6N6NL87"/>
<evidence type="ECO:0000313" key="10">
    <source>
        <dbReference type="Proteomes" id="UP000468668"/>
    </source>
</evidence>
<dbReference type="Pfam" id="PF01568">
    <property type="entry name" value="Molydop_binding"/>
    <property type="match status" value="1"/>
</dbReference>
<dbReference type="Pfam" id="PF00384">
    <property type="entry name" value="Molybdopterin"/>
    <property type="match status" value="1"/>
</dbReference>
<dbReference type="PANTHER" id="PTHR43742:SF6">
    <property type="entry name" value="OXIDOREDUCTASE YYAE-RELATED"/>
    <property type="match status" value="1"/>
</dbReference>
<accession>A0A6N6NL87</accession>
<keyword evidence="3" id="KW-0732">Signal</keyword>